<feature type="region of interest" description="Disordered" evidence="1">
    <location>
        <begin position="537"/>
        <end position="567"/>
    </location>
</feature>
<keyword evidence="3" id="KW-1185">Reference proteome</keyword>
<sequence length="782" mass="83641">MLTTWVSGLWEDPPPSKRKRSQRRRISSSTLRVTSREGEVEGASVMQITSAVSRYFSSSRERDQQPPETVPSIQEPIVLPNSVSAFQRRRGASPVGLREVRDWEQLSQYIPQVLSPLSPQLCTLMLRVLVIANKLAEHQLGYIDQMGCDTAAQWDVFPHVIKCIVDEIARLASRDLRKDRQMSSACVQTVKVGLTTTVTAEVPARSKSGPLSSPRDTLEPRGSAFNPNPPGLTQGKRRPDVVSRPTQTRVWGDAAYDSALPAPYMFKRPPQKVKVSVQTESIMRANAAVSCTILDGLDAPSAPPDWFVDAMGADFERADQGVSGAAGEGRLPFRPSLLGGERAYGSILSLTGRTGFDPQYQGTGPELGTPRKNPPLVDESRSSLLMQPMPPSASATVEEQQSAEDDRDSLAESADGEAGIFNSPRGDPSPGASVHVMDGVLTTTAGDESESYIDSAAAWFNTLWGAEEPAEAPPFIRRSTLDLAAIESFLGSAAEPTATEMEPSIVATWEEQRAESVGSALAPVPPPFHAKVFAISTPPPPRLSFDPNDDDYDDDQRTAQKGVQTSAYGRSLRCPHCGAGLGTPENSQVVNSEKIPGRLRKGANAGGGSMSASSSSEEVGVDEQPPTRGYRDMSAASSQRASLFITAMLTAAGVSPASSSTDPAALWGSSDGEGDSECCAARSPASSEAICIVLPERVPRSKRSKPAQAGGGTSSQIVLPERRTRRRARPSRPEAPSVGSTSWLSAGFTSALQRFLDASASMRLGRSASKPPRRKASLRMPT</sequence>
<feature type="region of interest" description="Disordered" evidence="1">
    <location>
        <begin position="201"/>
        <end position="247"/>
    </location>
</feature>
<feature type="region of interest" description="Disordered" evidence="1">
    <location>
        <begin position="598"/>
        <end position="635"/>
    </location>
</feature>
<feature type="compositionally biased region" description="Basic residues" evidence="1">
    <location>
        <begin position="771"/>
        <end position="782"/>
    </location>
</feature>
<organism evidence="2 3">
    <name type="scientific">Perkinsus olseni</name>
    <name type="common">Perkinsus atlanticus</name>
    <dbReference type="NCBI Taxonomy" id="32597"/>
    <lineage>
        <taxon>Eukaryota</taxon>
        <taxon>Sar</taxon>
        <taxon>Alveolata</taxon>
        <taxon>Perkinsozoa</taxon>
        <taxon>Perkinsea</taxon>
        <taxon>Perkinsida</taxon>
        <taxon>Perkinsidae</taxon>
        <taxon>Perkinsus</taxon>
    </lineage>
</organism>
<feature type="region of interest" description="Disordered" evidence="1">
    <location>
        <begin position="354"/>
        <end position="435"/>
    </location>
</feature>
<dbReference type="Proteomes" id="UP000553632">
    <property type="component" value="Unassembled WGS sequence"/>
</dbReference>
<feature type="region of interest" description="Disordered" evidence="1">
    <location>
        <begin position="1"/>
        <end position="38"/>
    </location>
</feature>
<feature type="region of interest" description="Disordered" evidence="1">
    <location>
        <begin position="654"/>
        <end position="680"/>
    </location>
</feature>
<comment type="caution">
    <text evidence="2">The sequence shown here is derived from an EMBL/GenBank/DDBJ whole genome shotgun (WGS) entry which is preliminary data.</text>
</comment>
<reference evidence="2 3" key="1">
    <citation type="submission" date="2020-04" db="EMBL/GenBank/DDBJ databases">
        <title>Perkinsus olseni comparative genomics.</title>
        <authorList>
            <person name="Bogema D.R."/>
        </authorList>
    </citation>
    <scope>NUCLEOTIDE SEQUENCE [LARGE SCALE GENOMIC DNA]</scope>
    <source>
        <strain evidence="2 3">ATCC PRA-207</strain>
    </source>
</reference>
<proteinExistence type="predicted"/>
<evidence type="ECO:0000256" key="1">
    <source>
        <dbReference type="SAM" id="MobiDB-lite"/>
    </source>
</evidence>
<gene>
    <name evidence="2" type="ORF">FOZ63_028211</name>
</gene>
<accession>A0A7J6UHU7</accession>
<evidence type="ECO:0000313" key="2">
    <source>
        <dbReference type="EMBL" id="KAF4756753.1"/>
    </source>
</evidence>
<feature type="region of interest" description="Disordered" evidence="1">
    <location>
        <begin position="697"/>
        <end position="743"/>
    </location>
</feature>
<name>A0A7J6UHU7_PEROL</name>
<protein>
    <submittedName>
        <fullName evidence="2">Uncharacterized protein</fullName>
    </submittedName>
</protein>
<dbReference type="AlphaFoldDB" id="A0A7J6UHU7"/>
<evidence type="ECO:0000313" key="3">
    <source>
        <dbReference type="Proteomes" id="UP000553632"/>
    </source>
</evidence>
<feature type="compositionally biased region" description="Basic residues" evidence="1">
    <location>
        <begin position="16"/>
        <end position="26"/>
    </location>
</feature>
<dbReference type="EMBL" id="JABANO010003510">
    <property type="protein sequence ID" value="KAF4756753.1"/>
    <property type="molecule type" value="Genomic_DNA"/>
</dbReference>
<feature type="region of interest" description="Disordered" evidence="1">
    <location>
        <begin position="760"/>
        <end position="782"/>
    </location>
</feature>